<dbReference type="EMBL" id="JAPHNI010000006">
    <property type="protein sequence ID" value="KAJ8118931.1"/>
    <property type="molecule type" value="Genomic_DNA"/>
</dbReference>
<reference evidence="1" key="1">
    <citation type="submission" date="2022-11" db="EMBL/GenBank/DDBJ databases">
        <title>Genome Sequence of Boeremia exigua.</title>
        <authorList>
            <person name="Buettner E."/>
        </authorList>
    </citation>
    <scope>NUCLEOTIDE SEQUENCE</scope>
    <source>
        <strain evidence="1">CU02</strain>
    </source>
</reference>
<gene>
    <name evidence="1" type="ORF">OPT61_g194</name>
</gene>
<organism evidence="1 2">
    <name type="scientific">Boeremia exigua</name>
    <dbReference type="NCBI Taxonomy" id="749465"/>
    <lineage>
        <taxon>Eukaryota</taxon>
        <taxon>Fungi</taxon>
        <taxon>Dikarya</taxon>
        <taxon>Ascomycota</taxon>
        <taxon>Pezizomycotina</taxon>
        <taxon>Dothideomycetes</taxon>
        <taxon>Pleosporomycetidae</taxon>
        <taxon>Pleosporales</taxon>
        <taxon>Pleosporineae</taxon>
        <taxon>Didymellaceae</taxon>
        <taxon>Boeremia</taxon>
    </lineage>
</organism>
<evidence type="ECO:0000313" key="2">
    <source>
        <dbReference type="Proteomes" id="UP001153331"/>
    </source>
</evidence>
<accession>A0ACC2IUT0</accession>
<dbReference type="Proteomes" id="UP001153331">
    <property type="component" value="Unassembled WGS sequence"/>
</dbReference>
<evidence type="ECO:0000313" key="1">
    <source>
        <dbReference type="EMBL" id="KAJ8118931.1"/>
    </source>
</evidence>
<keyword evidence="2" id="KW-1185">Reference proteome</keyword>
<name>A0ACC2IUT0_9PLEO</name>
<sequence>MRKKPSLKIDVSLVDPPSRTESGSQKSKGREHTNYVDLVRQLRNPTAAGSIVSWMETGRAVGRPISTSSILQKPSTPQRLEPKSMVEDTKASSVKI</sequence>
<protein>
    <submittedName>
        <fullName evidence="1">Uncharacterized protein</fullName>
    </submittedName>
</protein>
<proteinExistence type="predicted"/>
<comment type="caution">
    <text evidence="1">The sequence shown here is derived from an EMBL/GenBank/DDBJ whole genome shotgun (WGS) entry which is preliminary data.</text>
</comment>